<dbReference type="EMBL" id="FNGF01000005">
    <property type="protein sequence ID" value="SDL37107.1"/>
    <property type="molecule type" value="Genomic_DNA"/>
</dbReference>
<evidence type="ECO:0000259" key="5">
    <source>
        <dbReference type="Pfam" id="PF01850"/>
    </source>
</evidence>
<dbReference type="InterPro" id="IPR002716">
    <property type="entry name" value="PIN_dom"/>
</dbReference>
<keyword evidence="2" id="KW-0479">Metal-binding</keyword>
<accession>A0A1G9JHQ6</accession>
<dbReference type="Gene3D" id="3.40.50.1010">
    <property type="entry name" value="5'-nuclease"/>
    <property type="match status" value="1"/>
</dbReference>
<keyword evidence="3" id="KW-0378">Hydrolase</keyword>
<evidence type="ECO:0000313" key="6">
    <source>
        <dbReference type="EMBL" id="SDL37107.1"/>
    </source>
</evidence>
<dbReference type="STRING" id="380244.SAMN05216298_3655"/>
<gene>
    <name evidence="6" type="ORF">SAMN05216298_3655</name>
</gene>
<proteinExistence type="predicted"/>
<evidence type="ECO:0000256" key="2">
    <source>
        <dbReference type="ARBA" id="ARBA00022723"/>
    </source>
</evidence>
<dbReference type="GO" id="GO:0004518">
    <property type="term" value="F:nuclease activity"/>
    <property type="evidence" value="ECO:0007669"/>
    <property type="project" value="UniProtKB-KW"/>
</dbReference>
<evidence type="ECO:0000313" key="7">
    <source>
        <dbReference type="Proteomes" id="UP000198662"/>
    </source>
</evidence>
<protein>
    <submittedName>
        <fullName evidence="6">Predicted nucleic acid-binding protein, contains PIN domain</fullName>
    </submittedName>
</protein>
<dbReference type="GO" id="GO:0046872">
    <property type="term" value="F:metal ion binding"/>
    <property type="evidence" value="ECO:0007669"/>
    <property type="project" value="UniProtKB-KW"/>
</dbReference>
<dbReference type="SUPFAM" id="SSF88723">
    <property type="entry name" value="PIN domain-like"/>
    <property type="match status" value="1"/>
</dbReference>
<evidence type="ECO:0000256" key="3">
    <source>
        <dbReference type="ARBA" id="ARBA00022801"/>
    </source>
</evidence>
<evidence type="ECO:0000256" key="4">
    <source>
        <dbReference type="ARBA" id="ARBA00022842"/>
    </source>
</evidence>
<evidence type="ECO:0000256" key="1">
    <source>
        <dbReference type="ARBA" id="ARBA00022722"/>
    </source>
</evidence>
<dbReference type="OrthoDB" id="5184258at2"/>
<keyword evidence="4" id="KW-0460">Magnesium</keyword>
<dbReference type="AlphaFoldDB" id="A0A1G9JHQ6"/>
<keyword evidence="1" id="KW-0540">Nuclease</keyword>
<dbReference type="Pfam" id="PF01850">
    <property type="entry name" value="PIN"/>
    <property type="match status" value="1"/>
</dbReference>
<name>A0A1G9JHQ6_9ACTN</name>
<sequence>MIVVVADTSGLIAARSADDPAGPGSREALRQAGHLVVSPLLLSEFDHLATREFGRPEAMHAIDDLRARLDDRRAEMPLITSRMLGLAQDIRRQYRDLDLDLTDAVNVVIAAEYETDAILTLDRRDFRAITPLAQFKAFRLLPDDL</sequence>
<dbReference type="InterPro" id="IPR029060">
    <property type="entry name" value="PIN-like_dom_sf"/>
</dbReference>
<reference evidence="7" key="1">
    <citation type="submission" date="2016-10" db="EMBL/GenBank/DDBJ databases">
        <authorList>
            <person name="Varghese N."/>
            <person name="Submissions S."/>
        </authorList>
    </citation>
    <scope>NUCLEOTIDE SEQUENCE [LARGE SCALE GENOMIC DNA]</scope>
    <source>
        <strain evidence="7">CGMCC 4.3147</strain>
    </source>
</reference>
<feature type="domain" description="PIN" evidence="5">
    <location>
        <begin position="5"/>
        <end position="128"/>
    </location>
</feature>
<dbReference type="RefSeq" id="WP_091052273.1">
    <property type="nucleotide sequence ID" value="NZ_FNGF01000005.1"/>
</dbReference>
<organism evidence="6 7">
    <name type="scientific">Glycomyces sambucus</name>
    <dbReference type="NCBI Taxonomy" id="380244"/>
    <lineage>
        <taxon>Bacteria</taxon>
        <taxon>Bacillati</taxon>
        <taxon>Actinomycetota</taxon>
        <taxon>Actinomycetes</taxon>
        <taxon>Glycomycetales</taxon>
        <taxon>Glycomycetaceae</taxon>
        <taxon>Glycomyces</taxon>
    </lineage>
</organism>
<dbReference type="Proteomes" id="UP000198662">
    <property type="component" value="Unassembled WGS sequence"/>
</dbReference>
<keyword evidence="7" id="KW-1185">Reference proteome</keyword>
<dbReference type="GO" id="GO:0016787">
    <property type="term" value="F:hydrolase activity"/>
    <property type="evidence" value="ECO:0007669"/>
    <property type="project" value="UniProtKB-KW"/>
</dbReference>